<dbReference type="AlphaFoldDB" id="A0A8H3YJH0"/>
<feature type="region of interest" description="Disordered" evidence="2">
    <location>
        <begin position="90"/>
        <end position="226"/>
    </location>
</feature>
<reference evidence="3" key="1">
    <citation type="submission" date="2020-07" db="EMBL/GenBank/DDBJ databases">
        <title>Draft Genome Sequence of a Deep-Sea Yeast, Naganishia (Cryptococcus) liquefaciens strain N6.</title>
        <authorList>
            <person name="Han Y.W."/>
            <person name="Kajitani R."/>
            <person name="Morimoto H."/>
            <person name="Parhat M."/>
            <person name="Tsubouchi H."/>
            <person name="Bakenova O."/>
            <person name="Ogata M."/>
            <person name="Argunhan B."/>
            <person name="Aoki R."/>
            <person name="Kajiwara S."/>
            <person name="Itoh T."/>
            <person name="Iwasaki H."/>
        </authorList>
    </citation>
    <scope>NUCLEOTIDE SEQUENCE</scope>
    <source>
        <strain evidence="3">N6</strain>
    </source>
</reference>
<feature type="region of interest" description="Disordered" evidence="2">
    <location>
        <begin position="420"/>
        <end position="467"/>
    </location>
</feature>
<evidence type="ECO:0000313" key="4">
    <source>
        <dbReference type="Proteomes" id="UP000620104"/>
    </source>
</evidence>
<protein>
    <submittedName>
        <fullName evidence="3">Uncharacterized protein</fullName>
    </submittedName>
</protein>
<organism evidence="3 4">
    <name type="scientific">Naganishia liquefaciens</name>
    <dbReference type="NCBI Taxonomy" id="104408"/>
    <lineage>
        <taxon>Eukaryota</taxon>
        <taxon>Fungi</taxon>
        <taxon>Dikarya</taxon>
        <taxon>Basidiomycota</taxon>
        <taxon>Agaricomycotina</taxon>
        <taxon>Tremellomycetes</taxon>
        <taxon>Filobasidiales</taxon>
        <taxon>Filobasidiaceae</taxon>
        <taxon>Naganishia</taxon>
    </lineage>
</organism>
<feature type="coiled-coil region" evidence="1">
    <location>
        <begin position="240"/>
        <end position="271"/>
    </location>
</feature>
<gene>
    <name evidence="3" type="ORF">NliqN6_6564</name>
</gene>
<dbReference type="EMBL" id="BLZA01000057">
    <property type="protein sequence ID" value="GHJ90162.1"/>
    <property type="molecule type" value="Genomic_DNA"/>
</dbReference>
<feature type="region of interest" description="Disordered" evidence="2">
    <location>
        <begin position="542"/>
        <end position="601"/>
    </location>
</feature>
<feature type="compositionally biased region" description="Polar residues" evidence="2">
    <location>
        <begin position="123"/>
        <end position="132"/>
    </location>
</feature>
<proteinExistence type="predicted"/>
<comment type="caution">
    <text evidence="3">The sequence shown here is derived from an EMBL/GenBank/DDBJ whole genome shotgun (WGS) entry which is preliminary data.</text>
</comment>
<keyword evidence="1" id="KW-0175">Coiled coil</keyword>
<keyword evidence="4" id="KW-1185">Reference proteome</keyword>
<feature type="compositionally biased region" description="Basic and acidic residues" evidence="2">
    <location>
        <begin position="569"/>
        <end position="591"/>
    </location>
</feature>
<dbReference type="Proteomes" id="UP000620104">
    <property type="component" value="Unassembled WGS sequence"/>
</dbReference>
<feature type="compositionally biased region" description="Polar residues" evidence="2">
    <location>
        <begin position="552"/>
        <end position="563"/>
    </location>
</feature>
<feature type="compositionally biased region" description="Polar residues" evidence="2">
    <location>
        <begin position="24"/>
        <end position="33"/>
    </location>
</feature>
<feature type="compositionally biased region" description="Low complexity" evidence="2">
    <location>
        <begin position="434"/>
        <end position="458"/>
    </location>
</feature>
<feature type="compositionally biased region" description="Low complexity" evidence="2">
    <location>
        <begin position="104"/>
        <end position="119"/>
    </location>
</feature>
<accession>A0A8H3YJH0</accession>
<evidence type="ECO:0000313" key="3">
    <source>
        <dbReference type="EMBL" id="GHJ90162.1"/>
    </source>
</evidence>
<name>A0A8H3YJH0_9TREE</name>
<feature type="region of interest" description="Disordered" evidence="2">
    <location>
        <begin position="1"/>
        <end position="40"/>
    </location>
</feature>
<dbReference type="OrthoDB" id="2596552at2759"/>
<evidence type="ECO:0000256" key="2">
    <source>
        <dbReference type="SAM" id="MobiDB-lite"/>
    </source>
</evidence>
<evidence type="ECO:0000256" key="1">
    <source>
        <dbReference type="SAM" id="Coils"/>
    </source>
</evidence>
<feature type="region of interest" description="Disordered" evidence="2">
    <location>
        <begin position="373"/>
        <end position="402"/>
    </location>
</feature>
<sequence length="601" mass="64348">MDPSLDLIGTPSPPISPQRRTDGSAANTPTQAARSGRRLKRLSLASGAVFNTTTDPVEANVKDAMQDNPSFASPSRPAFNNDDETIVTASASPALKPPLIIEETPSTPTTTTKHQATPRTRPRGTSQSTTDGTVRPRTPGYRSSIYGNIAAQSKTPQMRRARKSSSRERMTLEPAFQEGNGKDTARSSLDSAFSRSPAAQLAPRPTSLPSPGPPNIESTTRRPNGPLTLIEKHADLLAYIAQKEAEVNDARKVYERKLQELDEVKKRWEAITARQGFHSTTTPSSSSLSIKGHQAPLPIRRTASNSSTGSTGSVGPQNGVLPLVLPHGSAASEVAVPSSLGGSVHSGQNASSVMVEGSRRLFGHLLESLSDLTTTTTTEDAPGAEIGTPSGGEGDEKKREKREMRTLSLIAGVGTTAKHAKNGNAAVGDRHTRGTTSPTRRRTSVVSTSSERSSEVISNRMGEPPDQPRVPFEASANAVDFANMFDGLAPQPRDWKEKLGSVMGVSAPTIQSSQKKASEFLTSNLTHTLDFFSQALPTPNLNASTHVDRSASENGSKTTVKQTRLQRRPLTDRAASDRSQTAEESRSKFAPDDQTDLPWNW</sequence>